<dbReference type="Pfam" id="PF15430">
    <property type="entry name" value="SVWC"/>
    <property type="match status" value="1"/>
</dbReference>
<feature type="non-terminal residue" evidence="5">
    <location>
        <position position="1"/>
    </location>
</feature>
<feature type="domain" description="Single" evidence="4">
    <location>
        <begin position="36"/>
        <end position="98"/>
    </location>
</feature>
<keyword evidence="2" id="KW-0964">Secreted</keyword>
<organism evidence="5">
    <name type="scientific">Amblyomma triste</name>
    <name type="common">Neotropical tick</name>
    <dbReference type="NCBI Taxonomy" id="251400"/>
    <lineage>
        <taxon>Eukaryota</taxon>
        <taxon>Metazoa</taxon>
        <taxon>Ecdysozoa</taxon>
        <taxon>Arthropoda</taxon>
        <taxon>Chelicerata</taxon>
        <taxon>Arachnida</taxon>
        <taxon>Acari</taxon>
        <taxon>Parasitiformes</taxon>
        <taxon>Ixodida</taxon>
        <taxon>Ixodoidea</taxon>
        <taxon>Ixodidae</taxon>
        <taxon>Amblyomminae</taxon>
        <taxon>Amblyomma</taxon>
    </lineage>
</organism>
<evidence type="ECO:0000256" key="2">
    <source>
        <dbReference type="ARBA" id="ARBA00022525"/>
    </source>
</evidence>
<dbReference type="GO" id="GO:0005576">
    <property type="term" value="C:extracellular region"/>
    <property type="evidence" value="ECO:0007669"/>
    <property type="project" value="UniProtKB-SubCell"/>
</dbReference>
<feature type="signal peptide" evidence="3">
    <location>
        <begin position="1"/>
        <end position="30"/>
    </location>
</feature>
<evidence type="ECO:0000256" key="3">
    <source>
        <dbReference type="SAM" id="SignalP"/>
    </source>
</evidence>
<feature type="chain" id="PRO_5001521790" description="Single domain-containing protein" evidence="3">
    <location>
        <begin position="31"/>
        <end position="130"/>
    </location>
</feature>
<sequence length="130" mass="15247">RLRSGIKASFLSMMKIFAVFLTFFVGEICCSQQKYCVIGNARIYDEKSYVSYTNPCQRRYCNLGNAIFVRIMTCRSVGAPKCRDPNQEGNHFPNCCTEKQWCTSEELQEMRMKEQNEKMQEVREQLLKQN</sequence>
<protein>
    <recommendedName>
        <fullName evidence="4">Single domain-containing protein</fullName>
    </recommendedName>
</protein>
<comment type="subcellular location">
    <subcellularLocation>
        <location evidence="1">Secreted</location>
    </subcellularLocation>
</comment>
<evidence type="ECO:0000256" key="1">
    <source>
        <dbReference type="ARBA" id="ARBA00004613"/>
    </source>
</evidence>
<evidence type="ECO:0000313" key="5">
    <source>
        <dbReference type="EMBL" id="JAC30492.1"/>
    </source>
</evidence>
<keyword evidence="3" id="KW-0732">Signal</keyword>
<evidence type="ECO:0000259" key="4">
    <source>
        <dbReference type="Pfam" id="PF15430"/>
    </source>
</evidence>
<reference evidence="5" key="1">
    <citation type="submission" date="2014-03" db="EMBL/GenBank/DDBJ databases">
        <title>The sialotranscriptome of Amblyomma triste, Amblyomma parvum and Amblyomma cajennense ticks, uncovered by 454-based RNA-seq.</title>
        <authorList>
            <person name="Garcia G.R."/>
            <person name="Gardinassi L.G."/>
            <person name="Ribeiro J.M."/>
            <person name="Anatriello E."/>
            <person name="Ferreira B.R."/>
            <person name="Moreira H.N."/>
            <person name="Mafra C."/>
            <person name="Olegario M.M."/>
            <person name="Szabo P.J."/>
            <person name="Miranda-Santos I.K."/>
            <person name="Maruyama S.R."/>
        </authorList>
    </citation>
    <scope>NUCLEOTIDE SEQUENCE</scope>
    <source>
        <strain evidence="5">Mato Grasso do Sul</strain>
        <tissue evidence="5">Salivary glands</tissue>
    </source>
</reference>
<proteinExistence type="evidence at transcript level"/>
<dbReference type="InterPro" id="IPR029277">
    <property type="entry name" value="SVWC_dom"/>
</dbReference>
<name>A0A023G9I8_AMBTT</name>
<dbReference type="AlphaFoldDB" id="A0A023G9I8"/>
<dbReference type="EMBL" id="GBBM01004926">
    <property type="protein sequence ID" value="JAC30492.1"/>
    <property type="molecule type" value="mRNA"/>
</dbReference>
<accession>A0A023G9I8</accession>